<evidence type="ECO:0000256" key="3">
    <source>
        <dbReference type="ARBA" id="ARBA00022679"/>
    </source>
</evidence>
<dbReference type="InterPro" id="IPR029063">
    <property type="entry name" value="SAM-dependent_MTases_sf"/>
</dbReference>
<dbReference type="GO" id="GO:0032259">
    <property type="term" value="P:methylation"/>
    <property type="evidence" value="ECO:0007669"/>
    <property type="project" value="UniProtKB-KW"/>
</dbReference>
<protein>
    <recommendedName>
        <fullName evidence="6">Class I SAM-dependent methyltransferase</fullName>
    </recommendedName>
</protein>
<evidence type="ECO:0008006" key="6">
    <source>
        <dbReference type="Google" id="ProtNLM"/>
    </source>
</evidence>
<keyword evidence="2" id="KW-0489">Methyltransferase</keyword>
<comment type="caution">
    <text evidence="5">The sequence shown here is derived from an EMBL/GenBank/DDBJ whole genome shotgun (WGS) entry which is preliminary data.</text>
</comment>
<gene>
    <name evidence="5" type="ORF">LCGC14_0247140</name>
</gene>
<comment type="subcellular location">
    <subcellularLocation>
        <location evidence="1">Mitochondrion</location>
    </subcellularLocation>
</comment>
<dbReference type="GO" id="GO:0035243">
    <property type="term" value="F:protein-arginine omega-N symmetric methyltransferase activity"/>
    <property type="evidence" value="ECO:0007669"/>
    <property type="project" value="TreeGrafter"/>
</dbReference>
<name>A0A0F9XAB6_9ZZZZ</name>
<accession>A0A0F9XAB6</accession>
<evidence type="ECO:0000313" key="5">
    <source>
        <dbReference type="EMBL" id="KKN88603.1"/>
    </source>
</evidence>
<evidence type="ECO:0000256" key="2">
    <source>
        <dbReference type="ARBA" id="ARBA00022603"/>
    </source>
</evidence>
<keyword evidence="3" id="KW-0808">Transferase</keyword>
<dbReference type="InterPro" id="IPR038375">
    <property type="entry name" value="NDUFAF7_sf"/>
</dbReference>
<proteinExistence type="predicted"/>
<organism evidence="5">
    <name type="scientific">marine sediment metagenome</name>
    <dbReference type="NCBI Taxonomy" id="412755"/>
    <lineage>
        <taxon>unclassified sequences</taxon>
        <taxon>metagenomes</taxon>
        <taxon>ecological metagenomes</taxon>
    </lineage>
</organism>
<dbReference type="AlphaFoldDB" id="A0A0F9XAB6"/>
<dbReference type="Pfam" id="PF02636">
    <property type="entry name" value="Methyltransf_28"/>
    <property type="match status" value="1"/>
</dbReference>
<dbReference type="EMBL" id="LAZR01000127">
    <property type="protein sequence ID" value="KKN88603.1"/>
    <property type="molecule type" value="Genomic_DNA"/>
</dbReference>
<dbReference type="GO" id="GO:0005739">
    <property type="term" value="C:mitochondrion"/>
    <property type="evidence" value="ECO:0007669"/>
    <property type="project" value="UniProtKB-SubCell"/>
</dbReference>
<dbReference type="PANTHER" id="PTHR12049:SF7">
    <property type="entry name" value="PROTEIN ARGININE METHYLTRANSFERASE NDUFAF7, MITOCHONDRIAL"/>
    <property type="match status" value="1"/>
</dbReference>
<sequence>MNPLARKIAELIRIEGAIGLDRYWNLALFDREHGYYAAREPFGRTGDFITAPEISQMFGELIGAWIAAAWREHGSPSPFLLAEIGPGRGTLMADILRTLRSVAPDCLKAAKVRLVETSDRLAAEQMTTLDRFDLPIRRVRRIADLEREPLLLVANELFDALAIRQFVFDGESWRERCVSVADSGRFEFVLCQARPETPGKIAATLPHPPMAGAVLEVSPARETLAAAIAQRLAEDGGAGLFIDYGHAATGFGDTLQAIHGHAFADPLDRPGEADLTSHVDFARIAAPFRHAGLAVSAAAPQGECLLALGLLERAGTLGSGMDEAGQEEIRAAVARLAGTSEKEMGILFKVLSASSRPLSLPPFRLAGVD</sequence>
<keyword evidence="4" id="KW-0496">Mitochondrion</keyword>
<evidence type="ECO:0000256" key="4">
    <source>
        <dbReference type="ARBA" id="ARBA00023128"/>
    </source>
</evidence>
<evidence type="ECO:0000256" key="1">
    <source>
        <dbReference type="ARBA" id="ARBA00004173"/>
    </source>
</evidence>
<reference evidence="5" key="1">
    <citation type="journal article" date="2015" name="Nature">
        <title>Complex archaea that bridge the gap between prokaryotes and eukaryotes.</title>
        <authorList>
            <person name="Spang A."/>
            <person name="Saw J.H."/>
            <person name="Jorgensen S.L."/>
            <person name="Zaremba-Niedzwiedzka K."/>
            <person name="Martijn J."/>
            <person name="Lind A.E."/>
            <person name="van Eijk R."/>
            <person name="Schleper C."/>
            <person name="Guy L."/>
            <person name="Ettema T.J."/>
        </authorList>
    </citation>
    <scope>NUCLEOTIDE SEQUENCE</scope>
</reference>
<dbReference type="SUPFAM" id="SSF53335">
    <property type="entry name" value="S-adenosyl-L-methionine-dependent methyltransferases"/>
    <property type="match status" value="1"/>
</dbReference>
<dbReference type="Gene3D" id="3.40.50.12710">
    <property type="match status" value="1"/>
</dbReference>
<dbReference type="PANTHER" id="PTHR12049">
    <property type="entry name" value="PROTEIN ARGININE METHYLTRANSFERASE NDUFAF7, MITOCHONDRIAL"/>
    <property type="match status" value="1"/>
</dbReference>
<dbReference type="InterPro" id="IPR003788">
    <property type="entry name" value="NDUFAF7"/>
</dbReference>